<protein>
    <submittedName>
        <fullName evidence="4">Ribosomal protein S18 acetylase RimI-like enzyme</fullName>
    </submittedName>
</protein>
<dbReference type="InterPro" id="IPR016181">
    <property type="entry name" value="Acyl_CoA_acyltransferase"/>
</dbReference>
<dbReference type="GO" id="GO:0005840">
    <property type="term" value="C:ribosome"/>
    <property type="evidence" value="ECO:0007669"/>
    <property type="project" value="UniProtKB-KW"/>
</dbReference>
<dbReference type="GO" id="GO:0016747">
    <property type="term" value="F:acyltransferase activity, transferring groups other than amino-acyl groups"/>
    <property type="evidence" value="ECO:0007669"/>
    <property type="project" value="InterPro"/>
</dbReference>
<dbReference type="CDD" id="cd04301">
    <property type="entry name" value="NAT_SF"/>
    <property type="match status" value="1"/>
</dbReference>
<reference evidence="4 5" key="1">
    <citation type="submission" date="2019-03" db="EMBL/GenBank/DDBJ databases">
        <title>Genomic Encyclopedia of Type Strains, Phase IV (KMG-IV): sequencing the most valuable type-strain genomes for metagenomic binning, comparative biology and taxonomic classification.</title>
        <authorList>
            <person name="Goeker M."/>
        </authorList>
    </citation>
    <scope>NUCLEOTIDE SEQUENCE [LARGE SCALE GENOMIC DNA]</scope>
    <source>
        <strain evidence="4 5">DSM 100556</strain>
    </source>
</reference>
<dbReference type="Pfam" id="PF13673">
    <property type="entry name" value="Acetyltransf_10"/>
    <property type="match status" value="1"/>
</dbReference>
<keyword evidence="4" id="KW-0689">Ribosomal protein</keyword>
<dbReference type="Proteomes" id="UP000295718">
    <property type="component" value="Unassembled WGS sequence"/>
</dbReference>
<dbReference type="RefSeq" id="WP_031391846.1">
    <property type="nucleotide sequence ID" value="NZ_JPNB01000002.1"/>
</dbReference>
<organism evidence="4 5">
    <name type="scientific">Kineothrix alysoides</name>
    <dbReference type="NCBI Taxonomy" id="1469948"/>
    <lineage>
        <taxon>Bacteria</taxon>
        <taxon>Bacillati</taxon>
        <taxon>Bacillota</taxon>
        <taxon>Clostridia</taxon>
        <taxon>Lachnospirales</taxon>
        <taxon>Lachnospiraceae</taxon>
        <taxon>Kineothrix</taxon>
    </lineage>
</organism>
<dbReference type="EMBL" id="SLUO01000009">
    <property type="protein sequence ID" value="TCL57149.1"/>
    <property type="molecule type" value="Genomic_DNA"/>
</dbReference>
<keyword evidence="2" id="KW-0012">Acyltransferase</keyword>
<keyword evidence="4" id="KW-0687">Ribonucleoprotein</keyword>
<dbReference type="PROSITE" id="PS51186">
    <property type="entry name" value="GNAT"/>
    <property type="match status" value="1"/>
</dbReference>
<dbReference type="SUPFAM" id="SSF55729">
    <property type="entry name" value="Acyl-CoA N-acyltransferases (Nat)"/>
    <property type="match status" value="1"/>
</dbReference>
<dbReference type="AlphaFoldDB" id="A0A4R1QT97"/>
<dbReference type="Gene3D" id="3.40.630.30">
    <property type="match status" value="1"/>
</dbReference>
<gene>
    <name evidence="4" type="ORF">EDD76_10911</name>
</gene>
<dbReference type="STRING" id="1469948.GCA_000732725_03202"/>
<evidence type="ECO:0000256" key="1">
    <source>
        <dbReference type="ARBA" id="ARBA00022679"/>
    </source>
</evidence>
<evidence type="ECO:0000259" key="3">
    <source>
        <dbReference type="PROSITE" id="PS51186"/>
    </source>
</evidence>
<keyword evidence="1" id="KW-0808">Transferase</keyword>
<dbReference type="PANTHER" id="PTHR43800">
    <property type="entry name" value="PEPTIDYL-LYSINE N-ACETYLTRANSFERASE YJAB"/>
    <property type="match status" value="1"/>
</dbReference>
<evidence type="ECO:0000313" key="5">
    <source>
        <dbReference type="Proteomes" id="UP000295718"/>
    </source>
</evidence>
<proteinExistence type="predicted"/>
<sequence length="160" mass="18469">MVNIKKAEKSDLQAILELQYLAYQSEAKLFNDSNIPPLKQTLAEVLSEYQKGIILKALDENNVMIGSVRAYCENGTAYIGKLIVHPEKQGKGIGTKLLFEIEKEYPNQRYELFTRTRSKRNIALYERFGYKVFKEKEITEELKFVYLQKIPGIVTITVKV</sequence>
<dbReference type="PANTHER" id="PTHR43800:SF1">
    <property type="entry name" value="PEPTIDYL-LYSINE N-ACETYLTRANSFERASE YJAB"/>
    <property type="match status" value="1"/>
</dbReference>
<dbReference type="OrthoDB" id="9786032at2"/>
<feature type="domain" description="N-acetyltransferase" evidence="3">
    <location>
        <begin position="2"/>
        <end position="151"/>
    </location>
</feature>
<dbReference type="InterPro" id="IPR000182">
    <property type="entry name" value="GNAT_dom"/>
</dbReference>
<comment type="caution">
    <text evidence="4">The sequence shown here is derived from an EMBL/GenBank/DDBJ whole genome shotgun (WGS) entry which is preliminary data.</text>
</comment>
<keyword evidence="5" id="KW-1185">Reference proteome</keyword>
<accession>A0A4R1QT97</accession>
<evidence type="ECO:0000256" key="2">
    <source>
        <dbReference type="ARBA" id="ARBA00023315"/>
    </source>
</evidence>
<name>A0A4R1QT97_9FIRM</name>
<evidence type="ECO:0000313" key="4">
    <source>
        <dbReference type="EMBL" id="TCL57149.1"/>
    </source>
</evidence>